<name>A0A1V9F7L9_9BACT</name>
<dbReference type="STRING" id="550983.A4R26_28045"/>
<evidence type="ECO:0000259" key="6">
    <source>
        <dbReference type="Pfam" id="PF07291"/>
    </source>
</evidence>
<feature type="transmembrane region" description="Helical" evidence="5">
    <location>
        <begin position="116"/>
        <end position="133"/>
    </location>
</feature>
<dbReference type="OrthoDB" id="680026at2"/>
<keyword evidence="4 5" id="KW-0472">Membrane</keyword>
<dbReference type="InterPro" id="IPR009908">
    <property type="entry name" value="Methylamine_util_MauE"/>
</dbReference>
<dbReference type="AlphaFoldDB" id="A0A1V9F7L9"/>
<feature type="domain" description="Methylamine utilisation protein MauE" evidence="6">
    <location>
        <begin position="4"/>
        <end position="131"/>
    </location>
</feature>
<keyword evidence="8" id="KW-1185">Reference proteome</keyword>
<sequence length="156" mass="17825">MKKEQLVNIFSSALVFLFLYASLSKFTDFKGFIYDMNNQPFPKWLSGILVWAVPAVEIGLAVMLIFNKTRLKGLYGSLILMSLFTIYTTLVLFKVFDKVPCSCGGIIKNLTWTQHSILNLFFVCIAIFGIIIMRKDKAHDTDRLPYQRNTPTQNLA</sequence>
<evidence type="ECO:0000313" key="8">
    <source>
        <dbReference type="Proteomes" id="UP000192276"/>
    </source>
</evidence>
<dbReference type="EMBL" id="LWBP01000208">
    <property type="protein sequence ID" value="OQP54413.1"/>
    <property type="molecule type" value="Genomic_DNA"/>
</dbReference>
<comment type="caution">
    <text evidence="7">The sequence shown here is derived from an EMBL/GenBank/DDBJ whole genome shotgun (WGS) entry which is preliminary data.</text>
</comment>
<dbReference type="GO" id="GO:0016020">
    <property type="term" value="C:membrane"/>
    <property type="evidence" value="ECO:0007669"/>
    <property type="project" value="UniProtKB-SubCell"/>
</dbReference>
<dbReference type="Proteomes" id="UP000192276">
    <property type="component" value="Unassembled WGS sequence"/>
</dbReference>
<dbReference type="GO" id="GO:0030416">
    <property type="term" value="P:methylamine metabolic process"/>
    <property type="evidence" value="ECO:0007669"/>
    <property type="project" value="InterPro"/>
</dbReference>
<feature type="transmembrane region" description="Helical" evidence="5">
    <location>
        <begin position="48"/>
        <end position="66"/>
    </location>
</feature>
<evidence type="ECO:0000256" key="5">
    <source>
        <dbReference type="SAM" id="Phobius"/>
    </source>
</evidence>
<evidence type="ECO:0000256" key="3">
    <source>
        <dbReference type="ARBA" id="ARBA00022989"/>
    </source>
</evidence>
<organism evidence="7 8">
    <name type="scientific">Niastella populi</name>
    <dbReference type="NCBI Taxonomy" id="550983"/>
    <lineage>
        <taxon>Bacteria</taxon>
        <taxon>Pseudomonadati</taxon>
        <taxon>Bacteroidota</taxon>
        <taxon>Chitinophagia</taxon>
        <taxon>Chitinophagales</taxon>
        <taxon>Chitinophagaceae</taxon>
        <taxon>Niastella</taxon>
    </lineage>
</organism>
<dbReference type="RefSeq" id="WP_081169355.1">
    <property type="nucleotide sequence ID" value="NZ_LWBP01000208.1"/>
</dbReference>
<keyword evidence="2 5" id="KW-0812">Transmembrane</keyword>
<dbReference type="Pfam" id="PF07291">
    <property type="entry name" value="MauE"/>
    <property type="match status" value="1"/>
</dbReference>
<evidence type="ECO:0000313" key="7">
    <source>
        <dbReference type="EMBL" id="OQP54413.1"/>
    </source>
</evidence>
<proteinExistence type="predicted"/>
<evidence type="ECO:0000256" key="2">
    <source>
        <dbReference type="ARBA" id="ARBA00022692"/>
    </source>
</evidence>
<keyword evidence="3 5" id="KW-1133">Transmembrane helix</keyword>
<feature type="transmembrane region" description="Helical" evidence="5">
    <location>
        <begin position="78"/>
        <end position="96"/>
    </location>
</feature>
<gene>
    <name evidence="7" type="ORF">A4R26_28045</name>
</gene>
<evidence type="ECO:0000256" key="1">
    <source>
        <dbReference type="ARBA" id="ARBA00004141"/>
    </source>
</evidence>
<reference evidence="8" key="1">
    <citation type="submission" date="2016-04" db="EMBL/GenBank/DDBJ databases">
        <authorList>
            <person name="Chen L."/>
            <person name="Zhuang W."/>
            <person name="Wang G."/>
        </authorList>
    </citation>
    <scope>NUCLEOTIDE SEQUENCE [LARGE SCALE GENOMIC DNA]</scope>
    <source>
        <strain evidence="8">208</strain>
    </source>
</reference>
<accession>A0A1V9F7L9</accession>
<comment type="subcellular location">
    <subcellularLocation>
        <location evidence="1">Membrane</location>
        <topology evidence="1">Multi-pass membrane protein</topology>
    </subcellularLocation>
</comment>
<evidence type="ECO:0000256" key="4">
    <source>
        <dbReference type="ARBA" id="ARBA00023136"/>
    </source>
</evidence>
<protein>
    <recommendedName>
        <fullName evidence="6">Methylamine utilisation protein MauE domain-containing protein</fullName>
    </recommendedName>
</protein>